<dbReference type="EMBL" id="BKCJ010602688">
    <property type="protein sequence ID" value="GFB32651.1"/>
    <property type="molecule type" value="Genomic_DNA"/>
</dbReference>
<sequence length="135" mass="14616">SVKITYSSLTATDDVNTPLVDALVAKVAVSESGEIKVEGRVKDGVPQLTKIGALDVVVSLEENIIICTQDLPNIISSVPSILDGDNVIISSMSFSRIERTKQAVMVIGVDQKPSKKALKKIDEIYDLEEFVFIPL</sequence>
<proteinExistence type="predicted"/>
<dbReference type="SUPFAM" id="SSF55021">
    <property type="entry name" value="ACT-like"/>
    <property type="match status" value="1"/>
</dbReference>
<name>A0A699LFU8_TANCI</name>
<evidence type="ECO:0000313" key="1">
    <source>
        <dbReference type="EMBL" id="GFB32651.1"/>
    </source>
</evidence>
<gene>
    <name evidence="1" type="ORF">Tci_704622</name>
</gene>
<protein>
    <submittedName>
        <fullName evidence="1">Phosphoglycerate dehydrogenase</fullName>
    </submittedName>
</protein>
<comment type="caution">
    <text evidence="1">The sequence shown here is derived from an EMBL/GenBank/DDBJ whole genome shotgun (WGS) entry which is preliminary data.</text>
</comment>
<accession>A0A699LFU8</accession>
<organism evidence="1">
    <name type="scientific">Tanacetum cinerariifolium</name>
    <name type="common">Dalmatian daisy</name>
    <name type="synonym">Chrysanthemum cinerariifolium</name>
    <dbReference type="NCBI Taxonomy" id="118510"/>
    <lineage>
        <taxon>Eukaryota</taxon>
        <taxon>Viridiplantae</taxon>
        <taxon>Streptophyta</taxon>
        <taxon>Embryophyta</taxon>
        <taxon>Tracheophyta</taxon>
        <taxon>Spermatophyta</taxon>
        <taxon>Magnoliopsida</taxon>
        <taxon>eudicotyledons</taxon>
        <taxon>Gunneridae</taxon>
        <taxon>Pentapetalae</taxon>
        <taxon>asterids</taxon>
        <taxon>campanulids</taxon>
        <taxon>Asterales</taxon>
        <taxon>Asteraceae</taxon>
        <taxon>Asteroideae</taxon>
        <taxon>Anthemideae</taxon>
        <taxon>Anthemidinae</taxon>
        <taxon>Tanacetum</taxon>
    </lineage>
</organism>
<feature type="non-terminal residue" evidence="1">
    <location>
        <position position="1"/>
    </location>
</feature>
<reference evidence="1" key="1">
    <citation type="journal article" date="2019" name="Sci. Rep.">
        <title>Draft genome of Tanacetum cinerariifolium, the natural source of mosquito coil.</title>
        <authorList>
            <person name="Yamashiro T."/>
            <person name="Shiraishi A."/>
            <person name="Satake H."/>
            <person name="Nakayama K."/>
        </authorList>
    </citation>
    <scope>NUCLEOTIDE SEQUENCE</scope>
</reference>
<dbReference type="InterPro" id="IPR045865">
    <property type="entry name" value="ACT-like_dom_sf"/>
</dbReference>
<dbReference type="Gene3D" id="3.30.70.260">
    <property type="match status" value="1"/>
</dbReference>
<dbReference type="AlphaFoldDB" id="A0A699LFU8"/>